<keyword evidence="2" id="KW-0689">Ribosomal protein</keyword>
<evidence type="ECO:0000313" key="5">
    <source>
        <dbReference type="EMBL" id="KKO05261.1"/>
    </source>
</evidence>
<dbReference type="Gene3D" id="3.30.1390.20">
    <property type="entry name" value="Ribosomal protein L30, ferredoxin-like fold domain"/>
    <property type="match status" value="1"/>
</dbReference>
<feature type="domain" description="Large ribosomal subunit protein uL30-like ferredoxin-like fold" evidence="4">
    <location>
        <begin position="14"/>
        <end position="63"/>
    </location>
</feature>
<dbReference type="InterPro" id="IPR036919">
    <property type="entry name" value="Ribo_uL30_ferredoxin-like_sf"/>
</dbReference>
<dbReference type="Pfam" id="PF00327">
    <property type="entry name" value="Ribosomal_L30"/>
    <property type="match status" value="1"/>
</dbReference>
<dbReference type="PANTHER" id="PTHR15892:SF2">
    <property type="entry name" value="LARGE RIBOSOMAL SUBUNIT PROTEIN UL30M"/>
    <property type="match status" value="1"/>
</dbReference>
<dbReference type="GO" id="GO:0022625">
    <property type="term" value="C:cytosolic large ribosomal subunit"/>
    <property type="evidence" value="ECO:0007669"/>
    <property type="project" value="TreeGrafter"/>
</dbReference>
<comment type="caution">
    <text evidence="5">The sequence shown here is derived from an EMBL/GenBank/DDBJ whole genome shotgun (WGS) entry which is preliminary data.</text>
</comment>
<dbReference type="HAMAP" id="MF_01371_B">
    <property type="entry name" value="Ribosomal_uL30_B"/>
    <property type="match status" value="1"/>
</dbReference>
<dbReference type="CDD" id="cd01658">
    <property type="entry name" value="Ribosomal_L30"/>
    <property type="match status" value="1"/>
</dbReference>
<dbReference type="FunFam" id="3.30.1390.20:FF:000001">
    <property type="entry name" value="50S ribosomal protein L30"/>
    <property type="match status" value="1"/>
</dbReference>
<evidence type="ECO:0000256" key="3">
    <source>
        <dbReference type="ARBA" id="ARBA00023274"/>
    </source>
</evidence>
<keyword evidence="3" id="KW-0687">Ribonucleoprotein</keyword>
<evidence type="ECO:0000256" key="1">
    <source>
        <dbReference type="ARBA" id="ARBA00007594"/>
    </source>
</evidence>
<dbReference type="NCBIfam" id="TIGR01308">
    <property type="entry name" value="rpmD_bact"/>
    <property type="match status" value="1"/>
</dbReference>
<dbReference type="GO" id="GO:0006412">
    <property type="term" value="P:translation"/>
    <property type="evidence" value="ECO:0007669"/>
    <property type="project" value="InterPro"/>
</dbReference>
<evidence type="ECO:0000259" key="4">
    <source>
        <dbReference type="Pfam" id="PF00327"/>
    </source>
</evidence>
<evidence type="ECO:0000256" key="2">
    <source>
        <dbReference type="ARBA" id="ARBA00022980"/>
    </source>
</evidence>
<dbReference type="GO" id="GO:0003735">
    <property type="term" value="F:structural constituent of ribosome"/>
    <property type="evidence" value="ECO:0007669"/>
    <property type="project" value="InterPro"/>
</dbReference>
<proteinExistence type="inferred from homology"/>
<reference evidence="5" key="1">
    <citation type="journal article" date="2015" name="Nature">
        <title>Complex archaea that bridge the gap between prokaryotes and eukaryotes.</title>
        <authorList>
            <person name="Spang A."/>
            <person name="Saw J.H."/>
            <person name="Jorgensen S.L."/>
            <person name="Zaremba-Niedzwiedzka K."/>
            <person name="Martijn J."/>
            <person name="Lind A.E."/>
            <person name="van Eijk R."/>
            <person name="Schleper C."/>
            <person name="Guy L."/>
            <person name="Ettema T.J."/>
        </authorList>
    </citation>
    <scope>NUCLEOTIDE SEQUENCE</scope>
</reference>
<dbReference type="InterPro" id="IPR016082">
    <property type="entry name" value="Ribosomal_uL30_ferredoxin-like"/>
</dbReference>
<protein>
    <recommendedName>
        <fullName evidence="4">Large ribosomal subunit protein uL30-like ferredoxin-like fold domain-containing protein</fullName>
    </recommendedName>
</protein>
<dbReference type="InterPro" id="IPR005996">
    <property type="entry name" value="Ribosomal_uL30_bac-type"/>
</dbReference>
<accession>A0A0F9VJK7</accession>
<gene>
    <name evidence="5" type="ORF">LCGC14_0075320</name>
</gene>
<name>A0A0F9VJK7_9ZZZZ</name>
<dbReference type="SUPFAM" id="SSF55129">
    <property type="entry name" value="Ribosomal protein L30p/L7e"/>
    <property type="match status" value="1"/>
</dbReference>
<dbReference type="EMBL" id="LAZR01000019">
    <property type="protein sequence ID" value="KKO05261.1"/>
    <property type="molecule type" value="Genomic_DNA"/>
</dbReference>
<comment type="similarity">
    <text evidence="1">Belongs to the universal ribosomal protein uL30 family.</text>
</comment>
<dbReference type="PANTHER" id="PTHR15892">
    <property type="entry name" value="MITOCHONDRIAL RIBOSOMAL PROTEIN L30"/>
    <property type="match status" value="1"/>
</dbReference>
<dbReference type="AlphaFoldDB" id="A0A0F9VJK7"/>
<organism evidence="5">
    <name type="scientific">marine sediment metagenome</name>
    <dbReference type="NCBI Taxonomy" id="412755"/>
    <lineage>
        <taxon>unclassified sequences</taxon>
        <taxon>metagenomes</taxon>
        <taxon>ecological metagenomes</taxon>
    </lineage>
</organism>
<sequence length="68" mass="7493">MAKKSATKDTVGTVKVTLVRSPIGTMARHRQCLVGLGLRRMHQTVELQDTPSVRGIINKVSYMLQVEG</sequence>